<dbReference type="Proteomes" id="UP000087766">
    <property type="component" value="Chromosome 4"/>
</dbReference>
<dbReference type="OrthoDB" id="1930622at2759"/>
<dbReference type="AlphaFoldDB" id="A0A1S3TSK9"/>
<reference evidence="2" key="1">
    <citation type="journal article" date="2014" name="Nat. Commun.">
        <title>Genome sequence of mungbean and insights into evolution within Vigna species.</title>
        <authorList>
            <person name="Kang Y.J."/>
            <person name="Kim S.K."/>
            <person name="Kim M.Y."/>
            <person name="Lestari P."/>
            <person name="Kim K.H."/>
            <person name="Ha B.K."/>
            <person name="Jun T.H."/>
            <person name="Hwang W.J."/>
            <person name="Lee T."/>
            <person name="Lee J."/>
            <person name="Shim S."/>
            <person name="Yoon M.Y."/>
            <person name="Jang Y.E."/>
            <person name="Han K.S."/>
            <person name="Taeprayoon P."/>
            <person name="Yoon N."/>
            <person name="Somta P."/>
            <person name="Tanya P."/>
            <person name="Kim K.S."/>
            <person name="Gwag J.G."/>
            <person name="Moon J.K."/>
            <person name="Lee Y.H."/>
            <person name="Park B.S."/>
            <person name="Bombarely A."/>
            <person name="Doyle J.J."/>
            <person name="Jackson S.A."/>
            <person name="Schafleitner R."/>
            <person name="Srinives P."/>
            <person name="Varshney R.K."/>
            <person name="Lee S.H."/>
        </authorList>
    </citation>
    <scope>NUCLEOTIDE SEQUENCE [LARGE SCALE GENOMIC DNA]</scope>
    <source>
        <strain evidence="2">cv. VC1973A</strain>
    </source>
</reference>
<evidence type="ECO:0000256" key="1">
    <source>
        <dbReference type="ARBA" id="ARBA00006974"/>
    </source>
</evidence>
<dbReference type="KEGG" id="vra:106758290"/>
<organism evidence="2 3">
    <name type="scientific">Vigna radiata var. radiata</name>
    <name type="common">Mung bean</name>
    <name type="synonym">Phaseolus aureus</name>
    <dbReference type="NCBI Taxonomy" id="3916"/>
    <lineage>
        <taxon>Eukaryota</taxon>
        <taxon>Viridiplantae</taxon>
        <taxon>Streptophyta</taxon>
        <taxon>Embryophyta</taxon>
        <taxon>Tracheophyta</taxon>
        <taxon>Spermatophyta</taxon>
        <taxon>Magnoliopsida</taxon>
        <taxon>eudicotyledons</taxon>
        <taxon>Gunneridae</taxon>
        <taxon>Pentapetalae</taxon>
        <taxon>rosids</taxon>
        <taxon>fabids</taxon>
        <taxon>Fabales</taxon>
        <taxon>Fabaceae</taxon>
        <taxon>Papilionoideae</taxon>
        <taxon>50 kb inversion clade</taxon>
        <taxon>NPAAA clade</taxon>
        <taxon>indigoferoid/millettioid clade</taxon>
        <taxon>Phaseoleae</taxon>
        <taxon>Vigna</taxon>
    </lineage>
</organism>
<proteinExistence type="inferred from homology"/>
<keyword evidence="2" id="KW-1185">Reference proteome</keyword>
<dbReference type="InterPro" id="IPR003676">
    <property type="entry name" value="SAUR_fam"/>
</dbReference>
<evidence type="ECO:0000313" key="2">
    <source>
        <dbReference type="Proteomes" id="UP000087766"/>
    </source>
</evidence>
<protein>
    <submittedName>
        <fullName evidence="3">Auxin-responsive protein SAUR36-like</fullName>
    </submittedName>
</protein>
<dbReference type="Pfam" id="PF02519">
    <property type="entry name" value="Auxin_inducible"/>
    <property type="match status" value="1"/>
</dbReference>
<dbReference type="PANTHER" id="PTHR31374:SF264">
    <property type="entry name" value="AUXIN-RESPONSIVE PROTEIN SAUR36-LIKE"/>
    <property type="match status" value="1"/>
</dbReference>
<accession>A0A1S3TSK9</accession>
<sequence length="214" mass="24434">MERRWLIITYPTRPAKRDVAWYEKSCNTAPTCAVSPSPNLTLFTFSQSSSSATVQITLSIYNMLQTLQQHQASSYYIVNNQQTLVNMAKLSVRSSKRIVKFKFVEKLQKRLLPGRSKEASVSNSTYVPEDVKEGHFAVIAEGGEEHKRFVLPLTCLSNPKFLKLLEQAEEEYGFDHEGAVTIPCRPSDLERILAHQWHHQPTQTSSPYRKSIVF</sequence>
<comment type="similarity">
    <text evidence="1">Belongs to the ARG7 family.</text>
</comment>
<reference evidence="3" key="2">
    <citation type="submission" date="2025-08" db="UniProtKB">
        <authorList>
            <consortium name="RefSeq"/>
        </authorList>
    </citation>
    <scope>IDENTIFICATION</scope>
    <source>
        <tissue evidence="3">Leaf</tissue>
    </source>
</reference>
<dbReference type="PANTHER" id="PTHR31374">
    <property type="entry name" value="AUXIN-INDUCED PROTEIN-LIKE-RELATED"/>
    <property type="match status" value="1"/>
</dbReference>
<evidence type="ECO:0000313" key="3">
    <source>
        <dbReference type="RefSeq" id="XP_014496712.2"/>
    </source>
</evidence>
<dbReference type="GO" id="GO:0009733">
    <property type="term" value="P:response to auxin"/>
    <property type="evidence" value="ECO:0007669"/>
    <property type="project" value="InterPro"/>
</dbReference>
<gene>
    <name evidence="3" type="primary">LOC106758290</name>
</gene>
<dbReference type="RefSeq" id="XP_014496712.2">
    <property type="nucleotide sequence ID" value="XM_014641226.2"/>
</dbReference>
<name>A0A1S3TSK9_VIGRR</name>
<dbReference type="STRING" id="3916.A0A1S3TSK9"/>
<dbReference type="GeneID" id="106758290"/>